<dbReference type="Pfam" id="PF20841">
    <property type="entry name" value="NtrZ"/>
    <property type="match status" value="1"/>
</dbReference>
<comment type="caution">
    <text evidence="2">The sequence shown here is derived from an EMBL/GenBank/DDBJ whole genome shotgun (WGS) entry which is preliminary data.</text>
</comment>
<accession>A0A495D6X3</accession>
<reference evidence="2 3" key="1">
    <citation type="submission" date="2018-10" db="EMBL/GenBank/DDBJ databases">
        <title>Genomic Encyclopedia of Type Strains, Phase IV (KMG-IV): sequencing the most valuable type-strain genomes for metagenomic binning, comparative biology and taxonomic classification.</title>
        <authorList>
            <person name="Goeker M."/>
        </authorList>
    </citation>
    <scope>NUCLEOTIDE SEQUENCE [LARGE SCALE GENOMIC DNA]</scope>
    <source>
        <strain evidence="2 3">DSM 4734</strain>
    </source>
</reference>
<keyword evidence="1" id="KW-0732">Signal</keyword>
<evidence type="ECO:0000313" key="2">
    <source>
        <dbReference type="EMBL" id="RKQ96720.1"/>
    </source>
</evidence>
<evidence type="ECO:0000256" key="1">
    <source>
        <dbReference type="SAM" id="SignalP"/>
    </source>
</evidence>
<dbReference type="InterPro" id="IPR048887">
    <property type="entry name" value="NtrZ-like"/>
</dbReference>
<gene>
    <name evidence="2" type="ORF">C7435_2054</name>
</gene>
<dbReference type="EMBL" id="RBIM01000004">
    <property type="protein sequence ID" value="RKQ96720.1"/>
    <property type="molecule type" value="Genomic_DNA"/>
</dbReference>
<evidence type="ECO:0000313" key="3">
    <source>
        <dbReference type="Proteomes" id="UP000273675"/>
    </source>
</evidence>
<name>A0A495D6X3_9PROT</name>
<protein>
    <submittedName>
        <fullName evidence="2">Uncharacterized protein</fullName>
    </submittedName>
</protein>
<feature type="chain" id="PRO_5019710602" evidence="1">
    <location>
        <begin position="34"/>
        <end position="143"/>
    </location>
</feature>
<dbReference type="Proteomes" id="UP000273675">
    <property type="component" value="Unassembled WGS sequence"/>
</dbReference>
<sequence>MVWRVNPFEIIGKKSTVAGAAAALILCTPAAMAQDATAETEVSAPWYEAFTLSMAEAPTPELEEGTTYDFELGERWGVTVGIQDRSDTRVNNDLSAGAFVTFGDRIRLGGQVRFASPDDSFFVRNNDDEERQPEIKFESALRF</sequence>
<feature type="signal peptide" evidence="1">
    <location>
        <begin position="1"/>
        <end position="33"/>
    </location>
</feature>
<dbReference type="AlphaFoldDB" id="A0A495D6X3"/>
<proteinExistence type="predicted"/>
<organism evidence="2 3">
    <name type="scientific">Maricaulis maris</name>
    <dbReference type="NCBI Taxonomy" id="74318"/>
    <lineage>
        <taxon>Bacteria</taxon>
        <taxon>Pseudomonadati</taxon>
        <taxon>Pseudomonadota</taxon>
        <taxon>Alphaproteobacteria</taxon>
        <taxon>Maricaulales</taxon>
        <taxon>Maricaulaceae</taxon>
        <taxon>Maricaulis</taxon>
    </lineage>
</organism>